<dbReference type="Gene3D" id="1.10.238.10">
    <property type="entry name" value="EF-hand"/>
    <property type="match status" value="2"/>
</dbReference>
<comment type="caution">
    <text evidence="3">The sequence shown here is derived from an EMBL/GenBank/DDBJ whole genome shotgun (WGS) entry which is preliminary data.</text>
</comment>
<sequence length="396" mass="44652">MLEIKMSGARPRADLIDYREYLTERQAARLETEFLRCDRKNTGFIGLDSFISIVERLAYWTPKTPAEQRATRQDYEDVLAEVDPRGLGHINFHQLCSGFAVLTKARKLVNYREYLQSDEVAEYRRIFKHTTERKGQSGLTKKDLDKILRRMGAVLGKQQLTEFFQYFDTDGSGLMDFAEFCVMIVRVRGLQKFRDLSGGELDCQQLWLEEQFTVEELQQSGFTLEDLKSAGISIAALHKEGGFSALELRRAGFSAKELKQGGVPLMDLRSGGYSLMELRLAGFSAQALEGINRQLLGSFSEGDLSVLPRMAPRPLVKGFALSSAGFALFKAKGAEPGFVLPPLQRQMTPMIREHTDWRSPYSAISAEVERPAGNFQRFRPSNSHGFLLDSQGKFCG</sequence>
<dbReference type="GO" id="GO:0005509">
    <property type="term" value="F:calcium ion binding"/>
    <property type="evidence" value="ECO:0007669"/>
    <property type="project" value="InterPro"/>
</dbReference>
<dbReference type="Proteomes" id="UP001178507">
    <property type="component" value="Unassembled WGS sequence"/>
</dbReference>
<feature type="domain" description="EF-hand" evidence="2">
    <location>
        <begin position="155"/>
        <end position="190"/>
    </location>
</feature>
<dbReference type="SUPFAM" id="SSF47473">
    <property type="entry name" value="EF-hand"/>
    <property type="match status" value="1"/>
</dbReference>
<evidence type="ECO:0000313" key="3">
    <source>
        <dbReference type="EMBL" id="CAJ1378382.1"/>
    </source>
</evidence>
<dbReference type="CDD" id="cd00051">
    <property type="entry name" value="EFh"/>
    <property type="match status" value="1"/>
</dbReference>
<organism evidence="3 4">
    <name type="scientific">Effrenium voratum</name>
    <dbReference type="NCBI Taxonomy" id="2562239"/>
    <lineage>
        <taxon>Eukaryota</taxon>
        <taxon>Sar</taxon>
        <taxon>Alveolata</taxon>
        <taxon>Dinophyceae</taxon>
        <taxon>Suessiales</taxon>
        <taxon>Symbiodiniaceae</taxon>
        <taxon>Effrenium</taxon>
    </lineage>
</organism>
<dbReference type="InterPro" id="IPR002048">
    <property type="entry name" value="EF_hand_dom"/>
</dbReference>
<dbReference type="Pfam" id="PF25296">
    <property type="entry name" value="Decapeptide"/>
    <property type="match status" value="1"/>
</dbReference>
<keyword evidence="1" id="KW-0106">Calcium</keyword>
<dbReference type="PROSITE" id="PS50222">
    <property type="entry name" value="EF_HAND_2"/>
    <property type="match status" value="1"/>
</dbReference>
<dbReference type="InterPro" id="IPR018247">
    <property type="entry name" value="EF_Hand_1_Ca_BS"/>
</dbReference>
<dbReference type="InterPro" id="IPR057481">
    <property type="entry name" value="Decapeptide"/>
</dbReference>
<proteinExistence type="predicted"/>
<dbReference type="SMART" id="SM00054">
    <property type="entry name" value="EFh"/>
    <property type="match status" value="3"/>
</dbReference>
<reference evidence="3" key="1">
    <citation type="submission" date="2023-08" db="EMBL/GenBank/DDBJ databases">
        <authorList>
            <person name="Chen Y."/>
            <person name="Shah S."/>
            <person name="Dougan E. K."/>
            <person name="Thang M."/>
            <person name="Chan C."/>
        </authorList>
    </citation>
    <scope>NUCLEOTIDE SEQUENCE</scope>
</reference>
<name>A0AA36I195_9DINO</name>
<evidence type="ECO:0000259" key="2">
    <source>
        <dbReference type="PROSITE" id="PS50222"/>
    </source>
</evidence>
<dbReference type="EMBL" id="CAUJNA010000537">
    <property type="protein sequence ID" value="CAJ1378382.1"/>
    <property type="molecule type" value="Genomic_DNA"/>
</dbReference>
<accession>A0AA36I195</accession>
<dbReference type="InterPro" id="IPR011992">
    <property type="entry name" value="EF-hand-dom_pair"/>
</dbReference>
<protein>
    <recommendedName>
        <fullName evidence="2">EF-hand domain-containing protein</fullName>
    </recommendedName>
</protein>
<evidence type="ECO:0000313" key="4">
    <source>
        <dbReference type="Proteomes" id="UP001178507"/>
    </source>
</evidence>
<evidence type="ECO:0000256" key="1">
    <source>
        <dbReference type="ARBA" id="ARBA00022837"/>
    </source>
</evidence>
<keyword evidence="4" id="KW-1185">Reference proteome</keyword>
<dbReference type="Pfam" id="PF13499">
    <property type="entry name" value="EF-hand_7"/>
    <property type="match status" value="1"/>
</dbReference>
<dbReference type="PROSITE" id="PS00018">
    <property type="entry name" value="EF_HAND_1"/>
    <property type="match status" value="1"/>
</dbReference>
<gene>
    <name evidence="3" type="ORF">EVOR1521_LOCUS6944</name>
</gene>
<dbReference type="AlphaFoldDB" id="A0AA36I195"/>